<dbReference type="RefSeq" id="WP_148072643.1">
    <property type="nucleotide sequence ID" value="NZ_CP042913.1"/>
</dbReference>
<dbReference type="InterPro" id="IPR045584">
    <property type="entry name" value="Pilin-like"/>
</dbReference>
<evidence type="ECO:0000313" key="4">
    <source>
        <dbReference type="Proteomes" id="UP000323917"/>
    </source>
</evidence>
<dbReference type="InterPro" id="IPR011453">
    <property type="entry name" value="DUF1559"/>
</dbReference>
<gene>
    <name evidence="3" type="ORF">Pr1d_12050</name>
</gene>
<keyword evidence="4" id="KW-1185">Reference proteome</keyword>
<dbReference type="NCBIfam" id="TIGR02532">
    <property type="entry name" value="IV_pilin_GFxxxE"/>
    <property type="match status" value="1"/>
</dbReference>
<dbReference type="PANTHER" id="PTHR30093">
    <property type="entry name" value="GENERAL SECRETION PATHWAY PROTEIN G"/>
    <property type="match status" value="1"/>
</dbReference>
<keyword evidence="1" id="KW-0472">Membrane</keyword>
<dbReference type="AlphaFoldDB" id="A0A5B9Q4I6"/>
<reference evidence="3 4" key="1">
    <citation type="submission" date="2019-08" db="EMBL/GenBank/DDBJ databases">
        <title>Deep-cultivation of Planctomycetes and their phenomic and genomic characterization uncovers novel biology.</title>
        <authorList>
            <person name="Wiegand S."/>
            <person name="Jogler M."/>
            <person name="Boedeker C."/>
            <person name="Pinto D."/>
            <person name="Vollmers J."/>
            <person name="Rivas-Marin E."/>
            <person name="Kohn T."/>
            <person name="Peeters S.H."/>
            <person name="Heuer A."/>
            <person name="Rast P."/>
            <person name="Oberbeckmann S."/>
            <person name="Bunk B."/>
            <person name="Jeske O."/>
            <person name="Meyerdierks A."/>
            <person name="Storesund J.E."/>
            <person name="Kallscheuer N."/>
            <person name="Luecker S."/>
            <person name="Lage O.M."/>
            <person name="Pohl T."/>
            <person name="Merkel B.J."/>
            <person name="Hornburger P."/>
            <person name="Mueller R.-W."/>
            <person name="Bruemmer F."/>
            <person name="Labrenz M."/>
            <person name="Spormann A.M."/>
            <person name="Op den Camp H."/>
            <person name="Overmann J."/>
            <person name="Amann R."/>
            <person name="Jetten M.S.M."/>
            <person name="Mascher T."/>
            <person name="Medema M.H."/>
            <person name="Devos D.P."/>
            <person name="Kaster A.-K."/>
            <person name="Ovreas L."/>
            <person name="Rohde M."/>
            <person name="Galperin M.Y."/>
            <person name="Jogler C."/>
        </authorList>
    </citation>
    <scope>NUCLEOTIDE SEQUENCE [LARGE SCALE GENOMIC DNA]</scope>
    <source>
        <strain evidence="3 4">Pr1d</strain>
    </source>
</reference>
<feature type="domain" description="DUF1559" evidence="2">
    <location>
        <begin position="58"/>
        <end position="322"/>
    </location>
</feature>
<sequence length="341" mass="37411">MMEKLKFTSCEELLGILRHCDGKVLSRSSARTAFTLVELLVVIAIIGVLVALLLPAVQSAREAARRTQCTNNLKQVGLGMQNYQSAQGSFPPGSQADDEPGRRIVHQWTVYLMPYIEETAIANRYDWKVGDRGPNFATVNGPLFQTPIQAYQCPSDTHGFVKDWGWSHSNYVGCFSADGSWVEPDGWTADNNINHPFYNPSADSKKLAIFNFNRTRAPKHVEDGTSNTYAFSEVITGADNELDFRGTWSVDHGVAYTHRLGPNSTLPDKEAYACPIVARPEAPCKRAPSFGTAYWAARSYHTGGVNGARIDGSVQFVSDDIDGDVWIGLASINGSEVDLAL</sequence>
<feature type="transmembrane region" description="Helical" evidence="1">
    <location>
        <begin position="33"/>
        <end position="57"/>
    </location>
</feature>
<dbReference type="Pfam" id="PF07596">
    <property type="entry name" value="SBP_bac_10"/>
    <property type="match status" value="1"/>
</dbReference>
<keyword evidence="1" id="KW-0812">Transmembrane</keyword>
<accession>A0A5B9Q4I6</accession>
<keyword evidence="1" id="KW-1133">Transmembrane helix</keyword>
<protein>
    <recommendedName>
        <fullName evidence="2">DUF1559 domain-containing protein</fullName>
    </recommendedName>
</protein>
<dbReference type="Gene3D" id="3.30.700.10">
    <property type="entry name" value="Glycoprotein, Type 4 Pilin"/>
    <property type="match status" value="1"/>
</dbReference>
<dbReference type="InterPro" id="IPR027558">
    <property type="entry name" value="Pre_pil_HX9DG_C"/>
</dbReference>
<dbReference type="Proteomes" id="UP000323917">
    <property type="component" value="Chromosome"/>
</dbReference>
<dbReference type="OrthoDB" id="254259at2"/>
<dbReference type="EMBL" id="CP042913">
    <property type="protein sequence ID" value="QEG33934.1"/>
    <property type="molecule type" value="Genomic_DNA"/>
</dbReference>
<organism evidence="3 4">
    <name type="scientific">Bythopirellula goksoeyrii</name>
    <dbReference type="NCBI Taxonomy" id="1400387"/>
    <lineage>
        <taxon>Bacteria</taxon>
        <taxon>Pseudomonadati</taxon>
        <taxon>Planctomycetota</taxon>
        <taxon>Planctomycetia</taxon>
        <taxon>Pirellulales</taxon>
        <taxon>Lacipirellulaceae</taxon>
        <taxon>Bythopirellula</taxon>
    </lineage>
</organism>
<dbReference type="InterPro" id="IPR012902">
    <property type="entry name" value="N_methyl_site"/>
</dbReference>
<dbReference type="PANTHER" id="PTHR30093:SF2">
    <property type="entry name" value="TYPE II SECRETION SYSTEM PROTEIN H"/>
    <property type="match status" value="1"/>
</dbReference>
<dbReference type="NCBIfam" id="TIGR04294">
    <property type="entry name" value="pre_pil_HX9DG"/>
    <property type="match status" value="1"/>
</dbReference>
<evidence type="ECO:0000313" key="3">
    <source>
        <dbReference type="EMBL" id="QEG33934.1"/>
    </source>
</evidence>
<dbReference type="SUPFAM" id="SSF54523">
    <property type="entry name" value="Pili subunits"/>
    <property type="match status" value="1"/>
</dbReference>
<evidence type="ECO:0000256" key="1">
    <source>
        <dbReference type="SAM" id="Phobius"/>
    </source>
</evidence>
<proteinExistence type="predicted"/>
<name>A0A5B9Q4I6_9BACT</name>
<evidence type="ECO:0000259" key="2">
    <source>
        <dbReference type="Pfam" id="PF07596"/>
    </source>
</evidence>
<dbReference type="Pfam" id="PF07963">
    <property type="entry name" value="N_methyl"/>
    <property type="match status" value="1"/>
</dbReference>
<dbReference type="KEGG" id="bgok:Pr1d_12050"/>